<keyword evidence="3" id="KW-1185">Reference proteome</keyword>
<dbReference type="InterPro" id="IPR032710">
    <property type="entry name" value="NTF2-like_dom_sf"/>
</dbReference>
<feature type="domain" description="SnoaL-like" evidence="1">
    <location>
        <begin position="11"/>
        <end position="110"/>
    </location>
</feature>
<dbReference type="SUPFAM" id="SSF54427">
    <property type="entry name" value="NTF2-like"/>
    <property type="match status" value="1"/>
</dbReference>
<protein>
    <submittedName>
        <fullName evidence="2">Nuclear transport factor 2 family protein</fullName>
    </submittedName>
</protein>
<dbReference type="Gene3D" id="3.10.450.50">
    <property type="match status" value="1"/>
</dbReference>
<evidence type="ECO:0000313" key="2">
    <source>
        <dbReference type="EMBL" id="GAA4002723.1"/>
    </source>
</evidence>
<gene>
    <name evidence="2" type="ORF">GCM10022211_12640</name>
</gene>
<proteinExistence type="predicted"/>
<reference evidence="3" key="1">
    <citation type="journal article" date="2019" name="Int. J. Syst. Evol. Microbiol.">
        <title>The Global Catalogue of Microorganisms (GCM) 10K type strain sequencing project: providing services to taxonomists for standard genome sequencing and annotation.</title>
        <authorList>
            <consortium name="The Broad Institute Genomics Platform"/>
            <consortium name="The Broad Institute Genome Sequencing Center for Infectious Disease"/>
            <person name="Wu L."/>
            <person name="Ma J."/>
        </authorList>
    </citation>
    <scope>NUCLEOTIDE SEQUENCE [LARGE SCALE GENOMIC DNA]</scope>
    <source>
        <strain evidence="3">JCM 16603</strain>
    </source>
</reference>
<name>A0ABP7RVB6_9SPHN</name>
<accession>A0ABP7RVB6</accession>
<dbReference type="Proteomes" id="UP001501310">
    <property type="component" value="Unassembled WGS sequence"/>
</dbReference>
<evidence type="ECO:0000259" key="1">
    <source>
        <dbReference type="Pfam" id="PF12680"/>
    </source>
</evidence>
<evidence type="ECO:0000313" key="3">
    <source>
        <dbReference type="Proteomes" id="UP001501310"/>
    </source>
</evidence>
<dbReference type="EMBL" id="BAAAZD010000001">
    <property type="protein sequence ID" value="GAA4002723.1"/>
    <property type="molecule type" value="Genomic_DNA"/>
</dbReference>
<sequence length="128" mass="14471">MTEQEIEAFAADFVDAVQQGDANRMRACYAPGGVIWHNTDGLEQSIDDNVKVLEWFIRTLPDRKYTVLRREPLKDGFVQQHILSATLPDGTPWKMDACVVVRMKDGKITRLDEYIDSAAGAKLRAFGR</sequence>
<dbReference type="RefSeq" id="WP_344709325.1">
    <property type="nucleotide sequence ID" value="NZ_BAAAZD010000001.1"/>
</dbReference>
<comment type="caution">
    <text evidence="2">The sequence shown here is derived from an EMBL/GenBank/DDBJ whole genome shotgun (WGS) entry which is preliminary data.</text>
</comment>
<dbReference type="Pfam" id="PF12680">
    <property type="entry name" value="SnoaL_2"/>
    <property type="match status" value="1"/>
</dbReference>
<dbReference type="InterPro" id="IPR037401">
    <property type="entry name" value="SnoaL-like"/>
</dbReference>
<organism evidence="2 3">
    <name type="scientific">Sphingomonas humi</name>
    <dbReference type="NCBI Taxonomy" id="335630"/>
    <lineage>
        <taxon>Bacteria</taxon>
        <taxon>Pseudomonadati</taxon>
        <taxon>Pseudomonadota</taxon>
        <taxon>Alphaproteobacteria</taxon>
        <taxon>Sphingomonadales</taxon>
        <taxon>Sphingomonadaceae</taxon>
        <taxon>Sphingomonas</taxon>
    </lineage>
</organism>